<evidence type="ECO:0000256" key="5">
    <source>
        <dbReference type="ARBA" id="ARBA00022801"/>
    </source>
</evidence>
<protein>
    <recommendedName>
        <fullName evidence="10">L,D-TPase catalytic domain-containing protein</fullName>
    </recommendedName>
</protein>
<comment type="similarity">
    <text evidence="2">Belongs to the YkuD family.</text>
</comment>
<dbReference type="PANTHER" id="PTHR30582">
    <property type="entry name" value="L,D-TRANSPEPTIDASE"/>
    <property type="match status" value="1"/>
</dbReference>
<evidence type="ECO:0000256" key="8">
    <source>
        <dbReference type="ARBA" id="ARBA00023316"/>
    </source>
</evidence>
<evidence type="ECO:0000259" key="10">
    <source>
        <dbReference type="PROSITE" id="PS52029"/>
    </source>
</evidence>
<accession>E0XQX3</accession>
<keyword evidence="5" id="KW-0378">Hydrolase</keyword>
<dbReference type="AlphaFoldDB" id="E0XQX3"/>
<evidence type="ECO:0000313" key="11">
    <source>
        <dbReference type="EMBL" id="ADI16814.1"/>
    </source>
</evidence>
<dbReference type="GO" id="GO:0008360">
    <property type="term" value="P:regulation of cell shape"/>
    <property type="evidence" value="ECO:0007669"/>
    <property type="project" value="UniProtKB-UniRule"/>
</dbReference>
<dbReference type="GO" id="GO:0016757">
    <property type="term" value="F:glycosyltransferase activity"/>
    <property type="evidence" value="ECO:0007669"/>
    <property type="project" value="UniProtKB-KW"/>
</dbReference>
<evidence type="ECO:0000256" key="6">
    <source>
        <dbReference type="ARBA" id="ARBA00022960"/>
    </source>
</evidence>
<keyword evidence="3" id="KW-0328">Glycosyltransferase</keyword>
<feature type="active site" description="Proton donor/acceptor" evidence="9">
    <location>
        <position position="152"/>
    </location>
</feature>
<dbReference type="GO" id="GO:0005576">
    <property type="term" value="C:extracellular region"/>
    <property type="evidence" value="ECO:0007669"/>
    <property type="project" value="TreeGrafter"/>
</dbReference>
<dbReference type="SUPFAM" id="SSF141523">
    <property type="entry name" value="L,D-transpeptidase catalytic domain-like"/>
    <property type="match status" value="1"/>
</dbReference>
<evidence type="ECO:0000256" key="3">
    <source>
        <dbReference type="ARBA" id="ARBA00022676"/>
    </source>
</evidence>
<organism evidence="11">
    <name type="scientific">uncultured gamma proteobacterium HF0010_11K06</name>
    <dbReference type="NCBI Taxonomy" id="710980"/>
    <lineage>
        <taxon>Bacteria</taxon>
        <taxon>Pseudomonadati</taxon>
        <taxon>Pseudomonadota</taxon>
        <taxon>Gammaproteobacteria</taxon>
        <taxon>environmental samples</taxon>
    </lineage>
</organism>
<dbReference type="GO" id="GO:0071555">
    <property type="term" value="P:cell wall organization"/>
    <property type="evidence" value="ECO:0007669"/>
    <property type="project" value="UniProtKB-UniRule"/>
</dbReference>
<feature type="domain" description="L,D-TPase catalytic" evidence="10">
    <location>
        <begin position="37"/>
        <end position="192"/>
    </location>
</feature>
<evidence type="ECO:0000256" key="2">
    <source>
        <dbReference type="ARBA" id="ARBA00005992"/>
    </source>
</evidence>
<sequence>MIFSSAFFYGCSSVPLDYSSYENINFQEFGEKNKNRTHVLINLAKQELTIKTPYSSKTYPISSSAYGIGSVRDSLKTPLGAHIISEKIGKGAKIGSVFKARKFTGEIVVPITEEIDIKEDVITTRILWLDGLEIGKNKGGNVDSKSRYIYIHGTAEEGLIGEPASLGCIRMKNSDVIKLFNRVRKGTQVLIY</sequence>
<reference evidence="11" key="1">
    <citation type="journal article" date="2011" name="Environ. Microbiol.">
        <title>Time-series analyses of Monterey Bay coastal microbial picoplankton using a 'genome proxy' microarray.</title>
        <authorList>
            <person name="Rich V.I."/>
            <person name="Pham V.D."/>
            <person name="Eppley J."/>
            <person name="Shi Y."/>
            <person name="DeLong E.F."/>
        </authorList>
    </citation>
    <scope>NUCLEOTIDE SEQUENCE</scope>
</reference>
<dbReference type="UniPathway" id="UPA00219"/>
<dbReference type="PANTHER" id="PTHR30582:SF24">
    <property type="entry name" value="L,D-TRANSPEPTIDASE ERFK_SRFK-RELATED"/>
    <property type="match status" value="1"/>
</dbReference>
<feature type="active site" description="Nucleophile" evidence="9">
    <location>
        <position position="168"/>
    </location>
</feature>
<dbReference type="Pfam" id="PF03734">
    <property type="entry name" value="YkuD"/>
    <property type="match status" value="1"/>
</dbReference>
<proteinExistence type="inferred from homology"/>
<dbReference type="GO" id="GO:0018104">
    <property type="term" value="P:peptidoglycan-protein cross-linking"/>
    <property type="evidence" value="ECO:0007669"/>
    <property type="project" value="TreeGrafter"/>
</dbReference>
<evidence type="ECO:0000256" key="1">
    <source>
        <dbReference type="ARBA" id="ARBA00004752"/>
    </source>
</evidence>
<keyword evidence="6 9" id="KW-0133">Cell shape</keyword>
<dbReference type="InterPro" id="IPR038063">
    <property type="entry name" value="Transpep_catalytic_dom"/>
</dbReference>
<comment type="pathway">
    <text evidence="1 9">Cell wall biogenesis; peptidoglycan biosynthesis.</text>
</comment>
<keyword evidence="7 9" id="KW-0573">Peptidoglycan synthesis</keyword>
<name>E0XQX3_9GAMM</name>
<dbReference type="EMBL" id="GU474847">
    <property type="protein sequence ID" value="ADI16814.1"/>
    <property type="molecule type" value="Genomic_DNA"/>
</dbReference>
<keyword evidence="4" id="KW-0808">Transferase</keyword>
<dbReference type="GO" id="GO:0071972">
    <property type="term" value="F:peptidoglycan L,D-transpeptidase activity"/>
    <property type="evidence" value="ECO:0007669"/>
    <property type="project" value="TreeGrafter"/>
</dbReference>
<dbReference type="InterPro" id="IPR005490">
    <property type="entry name" value="LD_TPept_cat_dom"/>
</dbReference>
<dbReference type="CDD" id="cd16913">
    <property type="entry name" value="YkuD_like"/>
    <property type="match status" value="1"/>
</dbReference>
<evidence type="ECO:0000256" key="4">
    <source>
        <dbReference type="ARBA" id="ARBA00022679"/>
    </source>
</evidence>
<keyword evidence="8 9" id="KW-0961">Cell wall biogenesis/degradation</keyword>
<dbReference type="PROSITE" id="PS52029">
    <property type="entry name" value="LD_TPASE"/>
    <property type="match status" value="1"/>
</dbReference>
<dbReference type="Gene3D" id="2.40.440.10">
    <property type="entry name" value="L,D-transpeptidase catalytic domain-like"/>
    <property type="match status" value="1"/>
</dbReference>
<evidence type="ECO:0000256" key="9">
    <source>
        <dbReference type="PROSITE-ProRule" id="PRU01373"/>
    </source>
</evidence>
<evidence type="ECO:0000256" key="7">
    <source>
        <dbReference type="ARBA" id="ARBA00022984"/>
    </source>
</evidence>
<dbReference type="InterPro" id="IPR050979">
    <property type="entry name" value="LD-transpeptidase"/>
</dbReference>